<evidence type="ECO:0000313" key="2">
    <source>
        <dbReference type="Proteomes" id="UP001596039"/>
    </source>
</evidence>
<organism evidence="1 2">
    <name type="scientific">Lysinimonas soli</name>
    <dbReference type="NCBI Taxonomy" id="1074233"/>
    <lineage>
        <taxon>Bacteria</taxon>
        <taxon>Bacillati</taxon>
        <taxon>Actinomycetota</taxon>
        <taxon>Actinomycetes</taxon>
        <taxon>Micrococcales</taxon>
        <taxon>Microbacteriaceae</taxon>
        <taxon>Lysinimonas</taxon>
    </lineage>
</organism>
<comment type="caution">
    <text evidence="1">The sequence shown here is derived from an EMBL/GenBank/DDBJ whole genome shotgun (WGS) entry which is preliminary data.</text>
</comment>
<accession>A0ABW0NSZ2</accession>
<dbReference type="RefSeq" id="WP_386741287.1">
    <property type="nucleotide sequence ID" value="NZ_JBHSMG010000006.1"/>
</dbReference>
<sequence>MSSHSSPLDLPVHDLMHRPGEMREHAFEFDSPERLGEGVVAVQQGEPISVDVRLEGLHDGILVTADVQTAATGECVRCLDPVTVPIEVEIQELFAYSPDEAFDFAVHDDYVDLEPVVRDAVVLALPFQPVCRPDCPGLDPETGAKLADEPDRTPREVLDPRWAALQDFTTETTQNPPGA</sequence>
<evidence type="ECO:0000313" key="1">
    <source>
        <dbReference type="EMBL" id="MFC5503556.1"/>
    </source>
</evidence>
<keyword evidence="2" id="KW-1185">Reference proteome</keyword>
<protein>
    <submittedName>
        <fullName evidence="1">YceD family protein</fullName>
    </submittedName>
</protein>
<reference evidence="2" key="1">
    <citation type="journal article" date="2019" name="Int. J. Syst. Evol. Microbiol.">
        <title>The Global Catalogue of Microorganisms (GCM) 10K type strain sequencing project: providing services to taxonomists for standard genome sequencing and annotation.</title>
        <authorList>
            <consortium name="The Broad Institute Genomics Platform"/>
            <consortium name="The Broad Institute Genome Sequencing Center for Infectious Disease"/>
            <person name="Wu L."/>
            <person name="Ma J."/>
        </authorList>
    </citation>
    <scope>NUCLEOTIDE SEQUENCE [LARGE SCALE GENOMIC DNA]</scope>
    <source>
        <strain evidence="2">CGMCC 4.6997</strain>
    </source>
</reference>
<dbReference type="Proteomes" id="UP001596039">
    <property type="component" value="Unassembled WGS sequence"/>
</dbReference>
<dbReference type="PANTHER" id="PTHR34374:SF1">
    <property type="entry name" value="LARGE RIBOSOMAL RNA SUBUNIT ACCUMULATION PROTEIN YCED HOMOLOG 1, CHLOROPLASTIC"/>
    <property type="match status" value="1"/>
</dbReference>
<dbReference type="InterPro" id="IPR003772">
    <property type="entry name" value="YceD"/>
</dbReference>
<name>A0ABW0NSZ2_9MICO</name>
<dbReference type="Pfam" id="PF02620">
    <property type="entry name" value="YceD"/>
    <property type="match status" value="1"/>
</dbReference>
<proteinExistence type="predicted"/>
<gene>
    <name evidence="1" type="ORF">ACFPJ4_15010</name>
</gene>
<dbReference type="EMBL" id="JBHSMG010000006">
    <property type="protein sequence ID" value="MFC5503556.1"/>
    <property type="molecule type" value="Genomic_DNA"/>
</dbReference>
<dbReference type="PANTHER" id="PTHR34374">
    <property type="entry name" value="LARGE RIBOSOMAL RNA SUBUNIT ACCUMULATION PROTEIN YCED HOMOLOG 1, CHLOROPLASTIC"/>
    <property type="match status" value="1"/>
</dbReference>